<proteinExistence type="predicted"/>
<comment type="caution">
    <text evidence="2">The sequence shown here is derived from an EMBL/GenBank/DDBJ whole genome shotgun (WGS) entry which is preliminary data.</text>
</comment>
<organism evidence="2 3">
    <name type="scientific">Dendrobium nobile</name>
    <name type="common">Orchid</name>
    <dbReference type="NCBI Taxonomy" id="94219"/>
    <lineage>
        <taxon>Eukaryota</taxon>
        <taxon>Viridiplantae</taxon>
        <taxon>Streptophyta</taxon>
        <taxon>Embryophyta</taxon>
        <taxon>Tracheophyta</taxon>
        <taxon>Spermatophyta</taxon>
        <taxon>Magnoliopsida</taxon>
        <taxon>Liliopsida</taxon>
        <taxon>Asparagales</taxon>
        <taxon>Orchidaceae</taxon>
        <taxon>Epidendroideae</taxon>
        <taxon>Malaxideae</taxon>
        <taxon>Dendrobiinae</taxon>
        <taxon>Dendrobium</taxon>
    </lineage>
</organism>
<dbReference type="AlphaFoldDB" id="A0A8T3AT21"/>
<accession>A0A8T3AT21</accession>
<keyword evidence="3" id="KW-1185">Reference proteome</keyword>
<reference evidence="2" key="1">
    <citation type="journal article" date="2022" name="Front. Genet.">
        <title>Chromosome-Scale Assembly of the Dendrobium nobile Genome Provides Insights Into the Molecular Mechanism of the Biosynthesis of the Medicinal Active Ingredient of Dendrobium.</title>
        <authorList>
            <person name="Xu Q."/>
            <person name="Niu S.-C."/>
            <person name="Li K.-L."/>
            <person name="Zheng P.-J."/>
            <person name="Zhang X.-J."/>
            <person name="Jia Y."/>
            <person name="Liu Y."/>
            <person name="Niu Y.-X."/>
            <person name="Yu L.-H."/>
            <person name="Chen D.-F."/>
            <person name="Zhang G.-Q."/>
        </authorList>
    </citation>
    <scope>NUCLEOTIDE SEQUENCE</scope>
    <source>
        <tissue evidence="2">Leaf</tissue>
    </source>
</reference>
<keyword evidence="1" id="KW-0732">Signal</keyword>
<sequence length="70" mass="7948">MAILSFFSPLLLPLALLLLVMPTGFELGALRQEADERAQVAAGLLFEHPRRWPPFQQQRWPRPAEVTDHG</sequence>
<name>A0A8T3AT21_DENNO</name>
<feature type="chain" id="PRO_5035817908" evidence="1">
    <location>
        <begin position="23"/>
        <end position="70"/>
    </location>
</feature>
<evidence type="ECO:0000313" key="3">
    <source>
        <dbReference type="Proteomes" id="UP000829196"/>
    </source>
</evidence>
<dbReference type="EMBL" id="JAGYWB010000014">
    <property type="protein sequence ID" value="KAI0498842.1"/>
    <property type="molecule type" value="Genomic_DNA"/>
</dbReference>
<dbReference type="SMR" id="A0A8T3AT21"/>
<feature type="signal peptide" evidence="1">
    <location>
        <begin position="1"/>
        <end position="22"/>
    </location>
</feature>
<evidence type="ECO:0000256" key="1">
    <source>
        <dbReference type="SAM" id="SignalP"/>
    </source>
</evidence>
<evidence type="ECO:0000313" key="2">
    <source>
        <dbReference type="EMBL" id="KAI0498842.1"/>
    </source>
</evidence>
<dbReference type="Proteomes" id="UP000829196">
    <property type="component" value="Unassembled WGS sequence"/>
</dbReference>
<gene>
    <name evidence="2" type="ORF">KFK09_019738</name>
</gene>
<protein>
    <submittedName>
        <fullName evidence="2">Uncharacterized protein</fullName>
    </submittedName>
</protein>